<dbReference type="EMBL" id="JAAVVJ010000003">
    <property type="protein sequence ID" value="KAF7226462.1"/>
    <property type="molecule type" value="Genomic_DNA"/>
</dbReference>
<dbReference type="InterPro" id="IPR002035">
    <property type="entry name" value="VWF_A"/>
</dbReference>
<dbReference type="Proteomes" id="UP000822369">
    <property type="component" value="Chromosome 3"/>
</dbReference>
<dbReference type="PROSITE" id="PS00280">
    <property type="entry name" value="BPTI_KUNITZ_1"/>
    <property type="match status" value="1"/>
</dbReference>
<feature type="domain" description="VWFA" evidence="12">
    <location>
        <begin position="238"/>
        <end position="410"/>
    </location>
</feature>
<dbReference type="CDD" id="cd22631">
    <property type="entry name" value="Kunitz_collagen_alpha6_VI-like"/>
    <property type="match status" value="1"/>
</dbReference>
<feature type="compositionally biased region" description="Gly residues" evidence="10">
    <location>
        <begin position="1600"/>
        <end position="1609"/>
    </location>
</feature>
<keyword evidence="7 14" id="KW-0176">Collagen</keyword>
<feature type="domain" description="VWFA" evidence="12">
    <location>
        <begin position="1004"/>
        <end position="1173"/>
    </location>
</feature>
<evidence type="ECO:0000313" key="15">
    <source>
        <dbReference type="Proteomes" id="UP000822369"/>
    </source>
</evidence>
<evidence type="ECO:0000256" key="4">
    <source>
        <dbReference type="ARBA" id="ARBA00022729"/>
    </source>
</evidence>
<dbReference type="Pfam" id="PF00014">
    <property type="entry name" value="Kunitz_BPTI"/>
    <property type="match status" value="1"/>
</dbReference>
<keyword evidence="4 11" id="KW-0732">Signal</keyword>
<evidence type="ECO:0000256" key="9">
    <source>
        <dbReference type="ARBA" id="ARBA00023180"/>
    </source>
</evidence>
<dbReference type="InterPro" id="IPR002223">
    <property type="entry name" value="Kunitz_BPTI"/>
</dbReference>
<feature type="compositionally biased region" description="Basic and acidic residues" evidence="10">
    <location>
        <begin position="1496"/>
        <end position="1508"/>
    </location>
</feature>
<dbReference type="SUPFAM" id="SSF57362">
    <property type="entry name" value="BPTI-like"/>
    <property type="match status" value="1"/>
</dbReference>
<dbReference type="InterPro" id="IPR050525">
    <property type="entry name" value="ECM_Assembly_Org"/>
</dbReference>
<protein>
    <submittedName>
        <fullName evidence="14">Collagen alpha-6(VI) chain-like</fullName>
    </submittedName>
</protein>
<accession>A0A9D3BXK1</accession>
<feature type="domain" description="VWFA" evidence="12">
    <location>
        <begin position="443"/>
        <end position="615"/>
    </location>
</feature>
<keyword evidence="2" id="KW-0964">Secreted</keyword>
<keyword evidence="9" id="KW-0325">Glycoprotein</keyword>
<dbReference type="GO" id="GO:0005581">
    <property type="term" value="C:collagen trimer"/>
    <property type="evidence" value="ECO:0007669"/>
    <property type="project" value="UniProtKB-KW"/>
</dbReference>
<evidence type="ECO:0000259" key="13">
    <source>
        <dbReference type="PROSITE" id="PS50279"/>
    </source>
</evidence>
<feature type="chain" id="PRO_5039612111" evidence="11">
    <location>
        <begin position="22"/>
        <end position="2252"/>
    </location>
</feature>
<dbReference type="PROSITE" id="PS50234">
    <property type="entry name" value="VWFA"/>
    <property type="match status" value="7"/>
</dbReference>
<evidence type="ECO:0000256" key="10">
    <source>
        <dbReference type="SAM" id="MobiDB-lite"/>
    </source>
</evidence>
<dbReference type="InterPro" id="IPR036880">
    <property type="entry name" value="Kunitz_BPTI_sf"/>
</dbReference>
<feature type="domain" description="VWFA" evidence="12">
    <location>
        <begin position="627"/>
        <end position="796"/>
    </location>
</feature>
<comment type="caution">
    <text evidence="14">The sequence shown here is derived from an EMBL/GenBank/DDBJ whole genome shotgun (WGS) entry which is preliminary data.</text>
</comment>
<evidence type="ECO:0000256" key="1">
    <source>
        <dbReference type="ARBA" id="ARBA00004498"/>
    </source>
</evidence>
<organism evidence="14 15">
    <name type="scientific">Nothobranchius furzeri</name>
    <name type="common">Turquoise killifish</name>
    <dbReference type="NCBI Taxonomy" id="105023"/>
    <lineage>
        <taxon>Eukaryota</taxon>
        <taxon>Metazoa</taxon>
        <taxon>Chordata</taxon>
        <taxon>Craniata</taxon>
        <taxon>Vertebrata</taxon>
        <taxon>Euteleostomi</taxon>
        <taxon>Actinopterygii</taxon>
        <taxon>Neopterygii</taxon>
        <taxon>Teleostei</taxon>
        <taxon>Neoteleostei</taxon>
        <taxon>Acanthomorphata</taxon>
        <taxon>Ovalentaria</taxon>
        <taxon>Atherinomorphae</taxon>
        <taxon>Cyprinodontiformes</taxon>
        <taxon>Nothobranchiidae</taxon>
        <taxon>Nothobranchius</taxon>
    </lineage>
</organism>
<dbReference type="Gene3D" id="3.40.50.410">
    <property type="entry name" value="von Willebrand factor, type A domain"/>
    <property type="match status" value="8"/>
</dbReference>
<feature type="domain" description="VWFA" evidence="12">
    <location>
        <begin position="33"/>
        <end position="207"/>
    </location>
</feature>
<keyword evidence="6" id="KW-0130">Cell adhesion</keyword>
<evidence type="ECO:0000256" key="8">
    <source>
        <dbReference type="ARBA" id="ARBA00023157"/>
    </source>
</evidence>
<dbReference type="Gene3D" id="4.10.410.10">
    <property type="entry name" value="Pancreatic trypsin inhibitor Kunitz domain"/>
    <property type="match status" value="1"/>
</dbReference>
<dbReference type="CDD" id="cd01472">
    <property type="entry name" value="vWA_collagen"/>
    <property type="match status" value="2"/>
</dbReference>
<evidence type="ECO:0000256" key="2">
    <source>
        <dbReference type="ARBA" id="ARBA00022525"/>
    </source>
</evidence>
<dbReference type="InterPro" id="IPR036465">
    <property type="entry name" value="vWFA_dom_sf"/>
</dbReference>
<evidence type="ECO:0000256" key="6">
    <source>
        <dbReference type="ARBA" id="ARBA00022889"/>
    </source>
</evidence>
<evidence type="ECO:0000256" key="7">
    <source>
        <dbReference type="ARBA" id="ARBA00023119"/>
    </source>
</evidence>
<gene>
    <name evidence="14" type="ORF">G4P62_005357</name>
</gene>
<keyword evidence="5" id="KW-0677">Repeat</keyword>
<evidence type="ECO:0000256" key="3">
    <source>
        <dbReference type="ARBA" id="ARBA00022530"/>
    </source>
</evidence>
<dbReference type="CDD" id="cd01450">
    <property type="entry name" value="vWFA_subfamily_ECM"/>
    <property type="match status" value="4"/>
</dbReference>
<feature type="signal peptide" evidence="11">
    <location>
        <begin position="1"/>
        <end position="21"/>
    </location>
</feature>
<feature type="compositionally biased region" description="Gly residues" evidence="10">
    <location>
        <begin position="1670"/>
        <end position="1679"/>
    </location>
</feature>
<feature type="domain" description="VWFA" evidence="12">
    <location>
        <begin position="814"/>
        <end position="988"/>
    </location>
</feature>
<keyword evidence="8" id="KW-1015">Disulfide bond</keyword>
<feature type="domain" description="BPTI/Kunitz inhibitor" evidence="13">
    <location>
        <begin position="2201"/>
        <end position="2251"/>
    </location>
</feature>
<dbReference type="PANTHER" id="PTHR24020">
    <property type="entry name" value="COLLAGEN ALPHA"/>
    <property type="match status" value="1"/>
</dbReference>
<feature type="compositionally biased region" description="Low complexity" evidence="10">
    <location>
        <begin position="1533"/>
        <end position="1548"/>
    </location>
</feature>
<dbReference type="SMART" id="SM00131">
    <property type="entry name" value="KU"/>
    <property type="match status" value="1"/>
</dbReference>
<dbReference type="GO" id="GO:0007155">
    <property type="term" value="P:cell adhesion"/>
    <property type="evidence" value="ECO:0007669"/>
    <property type="project" value="UniProtKB-KW"/>
</dbReference>
<comment type="subcellular location">
    <subcellularLocation>
        <location evidence="1">Secreted</location>
        <location evidence="1">Extracellular space</location>
        <location evidence="1">Extracellular matrix</location>
    </subcellularLocation>
</comment>
<evidence type="ECO:0000256" key="11">
    <source>
        <dbReference type="SAM" id="SignalP"/>
    </source>
</evidence>
<dbReference type="PANTHER" id="PTHR24020:SF86">
    <property type="entry name" value="COLLAGEN, TYPE VI, ALPHA 4"/>
    <property type="match status" value="1"/>
</dbReference>
<feature type="region of interest" description="Disordered" evidence="10">
    <location>
        <begin position="1394"/>
        <end position="1720"/>
    </location>
</feature>
<name>A0A9D3BXK1_NOTFU</name>
<dbReference type="FunFam" id="4.10.410.10:FF:000020">
    <property type="entry name" value="Collagen, type VI, alpha 3"/>
    <property type="match status" value="1"/>
</dbReference>
<evidence type="ECO:0000259" key="12">
    <source>
        <dbReference type="PROSITE" id="PS50234"/>
    </source>
</evidence>
<dbReference type="InterPro" id="IPR020901">
    <property type="entry name" value="Prtase_inh_Kunz-CS"/>
</dbReference>
<feature type="domain" description="VWFA" evidence="12">
    <location>
        <begin position="1750"/>
        <end position="1929"/>
    </location>
</feature>
<dbReference type="FunFam" id="3.40.50.410:FF:000004">
    <property type="entry name" value="collagen alpha-6(VI) chain"/>
    <property type="match status" value="6"/>
</dbReference>
<reference evidence="14" key="1">
    <citation type="submission" date="2020-03" db="EMBL/GenBank/DDBJ databases">
        <title>Intra-Species Differences in Population Size shape Life History and Genome Evolution.</title>
        <authorList>
            <person name="Willemsen D."/>
            <person name="Cui R."/>
            <person name="Valenzano D.R."/>
        </authorList>
    </citation>
    <scope>NUCLEOTIDE SEQUENCE</scope>
    <source>
        <strain evidence="14">GRZ</strain>
        <tissue evidence="14">Whole</tissue>
    </source>
</reference>
<proteinExistence type="predicted"/>
<dbReference type="PROSITE" id="PS50279">
    <property type="entry name" value="BPTI_KUNITZ_2"/>
    <property type="match status" value="1"/>
</dbReference>
<dbReference type="PRINTS" id="PR00759">
    <property type="entry name" value="BASICPTASE"/>
</dbReference>
<feature type="compositionally biased region" description="Low complexity" evidence="10">
    <location>
        <begin position="1562"/>
        <end position="1581"/>
    </location>
</feature>
<feature type="compositionally biased region" description="Gly residues" evidence="10">
    <location>
        <begin position="1688"/>
        <end position="1700"/>
    </location>
</feature>
<sequence length="2252" mass="246146">MRRRSSFLILTSTVCFFFVSAQKSECEKATVGDIVFLVDSSTSITPQSFQEVRSFLYNITKNLDIGSKKVRVGLAQYSDDPHQEFLLKEHVDKKSLLAAIEQFSQQKGGTETGKAIDFIRERYFTEEAGSRAKQRVPQIAVVITDGQSFDDVDKPAIELRRHGVVVFAVGVEDYNQKQLERIANWPPSQYTRTTASFQELQSLTDQLLETVCFSLEEQRKGKAIKTFHVDCKGANMADIVFIVDDSRSITPNNFHLMRHFLYSMISSLDVNPKRVRVGIVTYSDYPTAQAYLNTFQDKAEVLQFITTLPRRGGGTNTGAALKFTLESVFIEEKGSRKGVQKVAIVITDNGSHNNVSAEAIGLRRASVKVFAVGIQVANTDDLHDMASHPTSRHVFTVDSFAQLKPLTETLQESLCSSITNSAIRNSEITQDAKQACEQKDEADIFFLIDDSGSIEQEDFTDMKKFVIEFLKTFRIGPHHVRLGLVKYSDEPTEEFDLGVYSSALEIEKAVESIFHEGGGTKSGLALSFMGSYFERAAASRQVQQYLIVITDGESSDEVKDPAENLRNKGISVFAIGIKEANATQLNEISGNSKRTFSVSNFDALKFISDDVIREICAPEVCKDVPSDIIFLTESSERISEMDFKKTKEFMKSVISKSMIGPNEVHVGVMQFSTKHHLEFPLSNSYSKEEILRAIDDMKQMKLDTHTGKAITEVSNYFDESNGGRPSLRQNLVVITYSKAKDEVRGPAEALRAKGVVIYSIGLMDANLSQLQQISGSSDTVFNQESTDALNELESVLALKFCDPQRDCKKVEKADIIFLVDGSGSIDDQEFKSMQTFMYSVVNQTTVGQELTRFGVILYSDTAEIQFRLNAYNSRAEVLKAINGLVPPLKNTYTSKALKYSLEFFNDEHGGRRKLKIPQIIMVITDGDAQDYYGLKASSDALRANNINVISIGVEGAIKEQLDTMAGGDQSKVFFVKDFKELETLYKNMSDVICQTTKPACEKADLVFLLDNSGSISSDNYNTIKNFTTDVVNSFNVSENEFRVGLAAFSNSPKHEFYLNEYSSNKAVVDHVMKLTYEGGNTYISKALVFIKEYFQTSRGSRINTPKTLVLITDGNSQDDVEDAANELRDMGIQILAVAIGDVYDLQLLQITGDPRKLFTVVNFDSLANIKKKVVEAICPEPSTEPSVCSIDIAIGFDISTRGGPGVTLNSYVRHLKEIAQSISMVEDLCCTSPLHTNISFSVVDINGHALYDNKFEAYSEQVVNKFLNISWSQPTLFNLAQLNYFGDWFRDKSTAQVKVLVIFSDGLDEDVMKLRQGSEQLRESGVSALLTVALNGAEPSQLQMVEFGRGSNYQLPLTIHTPSIKGILLQQISAVADRVCCNVACKCSGHQGIPGTPGVLGTKGSPGLKGHPGFPGDEGYHGPRGPPGPNGVQGSAGCPGFRGAKGSHSYSGEKGEEGEEGLDGVNGEQGQTGKDGIPGAKGDPGKSGKPGTRGEAGLKGERGLRGDSGEPGTDNTSPGPRGDPGNPGPPGTPGRDGLPGQDGDPGFQGRDGRRGPGGDPGLPGEKGARGPPGAAGASGPRGPKGKHGEPGPKGMLGLPGPQGGPGRVGRPGQTGNTGANGQKGQPGEEGVKGSRGPPGPGNDGEDGLGPDGPKGAKGVPGFPGYPGQPGELGQGGTKGYPGRKGNRGRGGNSGGSGQPGLPGDPGYPGHKGHRGPPGRMEKTECELITFIRDSCGTVSGRSQCPAYPTELVFSLDLSEDVSSDDFDKQRQAVLSLLESISIAESNCPMGARVAVVEFSRYTRNLIRFQEHHRKKQLIEAVEKIAYERTTDRRHLGAAMLSVGRNIFKRARAGMMIRKVAVFFSNGPSQDPDDMIAAMMEYSARNIVPVVISLKKAPRVSQVMEVDDSGRSIFVMLRRQQDLMKVMNCAICYDPCRRSEECSFIQDPVPLQQVDTDLVMVIDGSREMQADQIVEAQQLMGSVVEQLAQSPQDLRQFGAFSPLGMTGLDSALQEVLMRPIRPHRKKALLVFVADQISFSDWAMSRKAKCEGVAVFVVTVGNRYNRTQVEELASLPVQQHLIHVDQLEANEREYVQRFFRVFLSTLNKGLNSYPPASLKPFCSRLKDPNDFISRQSSQSDDPLSDVLVQTEHEVSTDVLSQENGQQSVPGSNFNDNNSPRSGMLYGRNITSTPLISFVSKDVCLLNRNSGQCRKYTIKWFYDSKQSRCFRFRYGGCGGNRNRFSTQRECEATCL</sequence>
<evidence type="ECO:0000256" key="5">
    <source>
        <dbReference type="ARBA" id="ARBA00022737"/>
    </source>
</evidence>
<dbReference type="Pfam" id="PF00092">
    <property type="entry name" value="VWA"/>
    <property type="match status" value="7"/>
</dbReference>
<feature type="region of interest" description="Disordered" evidence="10">
    <location>
        <begin position="2156"/>
        <end position="2178"/>
    </location>
</feature>
<dbReference type="PRINTS" id="PR00453">
    <property type="entry name" value="VWFADOMAIN"/>
</dbReference>
<dbReference type="Pfam" id="PF01391">
    <property type="entry name" value="Collagen"/>
    <property type="match status" value="1"/>
</dbReference>
<dbReference type="InterPro" id="IPR008160">
    <property type="entry name" value="Collagen"/>
</dbReference>
<dbReference type="SMART" id="SM00327">
    <property type="entry name" value="VWA"/>
    <property type="match status" value="9"/>
</dbReference>
<dbReference type="SUPFAM" id="SSF53300">
    <property type="entry name" value="vWA-like"/>
    <property type="match status" value="9"/>
</dbReference>
<evidence type="ECO:0000313" key="14">
    <source>
        <dbReference type="EMBL" id="KAF7226462.1"/>
    </source>
</evidence>
<keyword evidence="3" id="KW-0272">Extracellular matrix</keyword>
<dbReference type="GO" id="GO:0004867">
    <property type="term" value="F:serine-type endopeptidase inhibitor activity"/>
    <property type="evidence" value="ECO:0007669"/>
    <property type="project" value="InterPro"/>
</dbReference>